<evidence type="ECO:0000313" key="2">
    <source>
        <dbReference type="EMBL" id="MFD2934264.1"/>
    </source>
</evidence>
<accession>A0ABW6AJM2</accession>
<comment type="caution">
    <text evidence="2">The sequence shown here is derived from an EMBL/GenBank/DDBJ whole genome shotgun (WGS) entry which is preliminary data.</text>
</comment>
<dbReference type="SUPFAM" id="SSF52266">
    <property type="entry name" value="SGNH hydrolase"/>
    <property type="match status" value="1"/>
</dbReference>
<dbReference type="InterPro" id="IPR019734">
    <property type="entry name" value="TPR_rpt"/>
</dbReference>
<proteinExistence type="predicted"/>
<dbReference type="EMBL" id="JBHUOM010000002">
    <property type="protein sequence ID" value="MFD2934264.1"/>
    <property type="molecule type" value="Genomic_DNA"/>
</dbReference>
<sequence length="651" mass="73795">MKKTALDSPKIAERTPPSRKRLLLFKGMALLLPVLLLTVLEAALRLFGYGHDLRLFVDDPQQKGFLVMNQYASEKYFTDTDNATVGNFEPFRKQKADGTFRVFVLGESTTIGYPYMHNGSFHRWLYYRLMHTFPDKEFEIVNLAMTAVNSYTVFGFAQELAAYQPDAVLIYTGHNEYYGALGVGSTSSIARNPHVVRLVLKLREFRLVQLINHMLAGIRKAVSGQQIDLRENLMKRMAADQQIVYGSAAYQQGIDQFKTNLNDLCQLLTSQKIPVFISNLVSNEKDLKPFVSATGSTAASAQQQYQLANQAYRQGNFRQAKKDYVRAKELDLLRFRAPEAMNQVIRELATRYPGVTVVDAKAHFEQHSPQGILGKETLLEHVHPNLLGYGLLSDAFYEALKTRRLINPDSKNELSFAQLRQQMPITVVDSLKGAYEMMILKEGWPFNEPMPPEEKRPKTVEEQLAGALVVKQLSWRDAMNQLATYYLKENNPLNTLQVTKALLLEHPYEANLYNQAAKLCMTLTESEQAVFYLKKSFQVENTFDTAKNLFIVLLKLDKPDEALTYLRYASAHNPSQFSLNELQTFVEQLIAIKSQYARDTTNVNLSNQLAAGHLKFANATAATKYVEKSLKIDANNAVALQLKKQILAIKK</sequence>
<dbReference type="InterPro" id="IPR051532">
    <property type="entry name" value="Ester_Hydrolysis_Enzymes"/>
</dbReference>
<name>A0ABW6AJM2_9BACT</name>
<dbReference type="Proteomes" id="UP001597512">
    <property type="component" value="Unassembled WGS sequence"/>
</dbReference>
<organism evidence="2 3">
    <name type="scientific">Spirosoma flavum</name>
    <dbReference type="NCBI Taxonomy" id="2048557"/>
    <lineage>
        <taxon>Bacteria</taxon>
        <taxon>Pseudomonadati</taxon>
        <taxon>Bacteroidota</taxon>
        <taxon>Cytophagia</taxon>
        <taxon>Cytophagales</taxon>
        <taxon>Cytophagaceae</taxon>
        <taxon>Spirosoma</taxon>
    </lineage>
</organism>
<protein>
    <recommendedName>
        <fullName evidence="1">SGNH hydrolase-type esterase domain-containing protein</fullName>
    </recommendedName>
</protein>
<dbReference type="SMART" id="SM00028">
    <property type="entry name" value="TPR"/>
    <property type="match status" value="3"/>
</dbReference>
<dbReference type="PANTHER" id="PTHR30383">
    <property type="entry name" value="THIOESTERASE 1/PROTEASE 1/LYSOPHOSPHOLIPASE L1"/>
    <property type="match status" value="1"/>
</dbReference>
<dbReference type="Pfam" id="PF13472">
    <property type="entry name" value="Lipase_GDSL_2"/>
    <property type="match status" value="1"/>
</dbReference>
<dbReference type="Gene3D" id="1.25.40.10">
    <property type="entry name" value="Tetratricopeptide repeat domain"/>
    <property type="match status" value="1"/>
</dbReference>
<feature type="domain" description="SGNH hydrolase-type esterase" evidence="1">
    <location>
        <begin position="104"/>
        <end position="390"/>
    </location>
</feature>
<gene>
    <name evidence="2" type="ORF">ACFS25_10755</name>
</gene>
<dbReference type="Gene3D" id="3.40.50.1110">
    <property type="entry name" value="SGNH hydrolase"/>
    <property type="match status" value="1"/>
</dbReference>
<dbReference type="SUPFAM" id="SSF48452">
    <property type="entry name" value="TPR-like"/>
    <property type="match status" value="1"/>
</dbReference>
<keyword evidence="3" id="KW-1185">Reference proteome</keyword>
<dbReference type="RefSeq" id="WP_381499805.1">
    <property type="nucleotide sequence ID" value="NZ_JBHUOM010000002.1"/>
</dbReference>
<evidence type="ECO:0000313" key="3">
    <source>
        <dbReference type="Proteomes" id="UP001597512"/>
    </source>
</evidence>
<dbReference type="PANTHER" id="PTHR30383:SF5">
    <property type="entry name" value="SGNH HYDROLASE-TYPE ESTERASE DOMAIN-CONTAINING PROTEIN"/>
    <property type="match status" value="1"/>
</dbReference>
<evidence type="ECO:0000259" key="1">
    <source>
        <dbReference type="Pfam" id="PF13472"/>
    </source>
</evidence>
<dbReference type="InterPro" id="IPR013830">
    <property type="entry name" value="SGNH_hydro"/>
</dbReference>
<dbReference type="InterPro" id="IPR036514">
    <property type="entry name" value="SGNH_hydro_sf"/>
</dbReference>
<dbReference type="InterPro" id="IPR011990">
    <property type="entry name" value="TPR-like_helical_dom_sf"/>
</dbReference>
<reference evidence="3" key="1">
    <citation type="journal article" date="2019" name="Int. J. Syst. Evol. Microbiol.">
        <title>The Global Catalogue of Microorganisms (GCM) 10K type strain sequencing project: providing services to taxonomists for standard genome sequencing and annotation.</title>
        <authorList>
            <consortium name="The Broad Institute Genomics Platform"/>
            <consortium name="The Broad Institute Genome Sequencing Center for Infectious Disease"/>
            <person name="Wu L."/>
            <person name="Ma J."/>
        </authorList>
    </citation>
    <scope>NUCLEOTIDE SEQUENCE [LARGE SCALE GENOMIC DNA]</scope>
    <source>
        <strain evidence="3">KCTC 52490</strain>
    </source>
</reference>